<protein>
    <submittedName>
        <fullName evidence="2">Putative short chain oxidoreductase</fullName>
    </submittedName>
</protein>
<dbReference type="GO" id="GO:0016616">
    <property type="term" value="F:oxidoreductase activity, acting on the CH-OH group of donors, NAD or NADP as acceptor"/>
    <property type="evidence" value="ECO:0007669"/>
    <property type="project" value="TreeGrafter"/>
</dbReference>
<dbReference type="Pfam" id="PF13561">
    <property type="entry name" value="adh_short_C2"/>
    <property type="match status" value="1"/>
</dbReference>
<dbReference type="FunFam" id="3.40.50.720:FF:000084">
    <property type="entry name" value="Short-chain dehydrogenase reductase"/>
    <property type="match status" value="1"/>
</dbReference>
<name>A0A0W0G2X7_MONRR</name>
<organism evidence="2 3">
    <name type="scientific">Moniliophthora roreri</name>
    <name type="common">Frosty pod rot fungus</name>
    <name type="synonym">Monilia roreri</name>
    <dbReference type="NCBI Taxonomy" id="221103"/>
    <lineage>
        <taxon>Eukaryota</taxon>
        <taxon>Fungi</taxon>
        <taxon>Dikarya</taxon>
        <taxon>Basidiomycota</taxon>
        <taxon>Agaricomycotina</taxon>
        <taxon>Agaricomycetes</taxon>
        <taxon>Agaricomycetidae</taxon>
        <taxon>Agaricales</taxon>
        <taxon>Marasmiineae</taxon>
        <taxon>Marasmiaceae</taxon>
        <taxon>Moniliophthora</taxon>
    </lineage>
</organism>
<reference evidence="2 3" key="1">
    <citation type="submission" date="2015-12" db="EMBL/GenBank/DDBJ databases">
        <title>Draft genome sequence of Moniliophthora roreri, the causal agent of frosty pod rot of cacao.</title>
        <authorList>
            <person name="Aime M.C."/>
            <person name="Diaz-Valderrama J.R."/>
            <person name="Kijpornyongpan T."/>
            <person name="Phillips-Mora W."/>
        </authorList>
    </citation>
    <scope>NUCLEOTIDE SEQUENCE [LARGE SCALE GENOMIC DNA]</scope>
    <source>
        <strain evidence="2 3">MCA 2952</strain>
    </source>
</reference>
<evidence type="ECO:0000313" key="2">
    <source>
        <dbReference type="EMBL" id="KTB42940.1"/>
    </source>
</evidence>
<dbReference type="AlphaFoldDB" id="A0A0W0G2X7"/>
<accession>A0A0W0G2X7</accession>
<dbReference type="InterPro" id="IPR002347">
    <property type="entry name" value="SDR_fam"/>
</dbReference>
<evidence type="ECO:0000256" key="1">
    <source>
        <dbReference type="ARBA" id="ARBA00006484"/>
    </source>
</evidence>
<dbReference type="PANTHER" id="PTHR42760:SF121">
    <property type="entry name" value="3-OXOACYL-(ACYL-CARRIER-PROTEIN) REDUCTASE"/>
    <property type="match status" value="1"/>
</dbReference>
<evidence type="ECO:0000313" key="3">
    <source>
        <dbReference type="Proteomes" id="UP000054988"/>
    </source>
</evidence>
<dbReference type="Pfam" id="PF00106">
    <property type="entry name" value="adh_short"/>
    <property type="match status" value="1"/>
</dbReference>
<dbReference type="Gene3D" id="3.40.50.720">
    <property type="entry name" value="NAD(P)-binding Rossmann-like Domain"/>
    <property type="match status" value="1"/>
</dbReference>
<dbReference type="Proteomes" id="UP000054988">
    <property type="component" value="Unassembled WGS sequence"/>
</dbReference>
<sequence length="243" mass="26352">MQRRVALITGAAQGIGRSIARRLASDGGYHLALNDLPAKEEKLHELAEEVGGTVQVGDVSKERDVRRMIDETVKKLGGLDVMVANAGVGVVKPLSQTTETDWDYVFSVHGRGVFLCYKHAAEQMIKQGRGGRIIGASSAAGKRAMEYGKHGITVNAYAPGMIKTEMGWFRFFNTQCTVLDWFKVTSLPPAKFEAAFQTYVSRTALQRPGEMTEIASLVAYLASKEAGYITGQTISIDGGGNFD</sequence>
<dbReference type="SUPFAM" id="SSF51735">
    <property type="entry name" value="NAD(P)-binding Rossmann-fold domains"/>
    <property type="match status" value="1"/>
</dbReference>
<dbReference type="InterPro" id="IPR036291">
    <property type="entry name" value="NAD(P)-bd_dom_sf"/>
</dbReference>
<comment type="similarity">
    <text evidence="1">Belongs to the short-chain dehydrogenases/reductases (SDR) family.</text>
</comment>
<dbReference type="PANTHER" id="PTHR42760">
    <property type="entry name" value="SHORT-CHAIN DEHYDROGENASES/REDUCTASES FAMILY MEMBER"/>
    <property type="match status" value="1"/>
</dbReference>
<dbReference type="PRINTS" id="PR00081">
    <property type="entry name" value="GDHRDH"/>
</dbReference>
<dbReference type="EMBL" id="LATX01001272">
    <property type="protein sequence ID" value="KTB42940.1"/>
    <property type="molecule type" value="Genomic_DNA"/>
</dbReference>
<comment type="caution">
    <text evidence="2">The sequence shown here is derived from an EMBL/GenBank/DDBJ whole genome shotgun (WGS) entry which is preliminary data.</text>
</comment>
<gene>
    <name evidence="2" type="ORF">WG66_4490</name>
</gene>
<proteinExistence type="inferred from homology"/>